<dbReference type="EMBL" id="WJBB01000012">
    <property type="protein sequence ID" value="MBC3797528.1"/>
    <property type="molecule type" value="Genomic_DNA"/>
</dbReference>
<organism evidence="4 5">
    <name type="scientific">Acetobacterium tundrae</name>
    <dbReference type="NCBI Taxonomy" id="132932"/>
    <lineage>
        <taxon>Bacteria</taxon>
        <taxon>Bacillati</taxon>
        <taxon>Bacillota</taxon>
        <taxon>Clostridia</taxon>
        <taxon>Eubacteriales</taxon>
        <taxon>Eubacteriaceae</taxon>
        <taxon>Acetobacterium</taxon>
    </lineage>
</organism>
<dbReference type="PANTHER" id="PTHR31126">
    <property type="entry name" value="TYROSINE-PROTEIN PHOSPHATASE"/>
    <property type="match status" value="1"/>
</dbReference>
<evidence type="ECO:0000313" key="5">
    <source>
        <dbReference type="Proteomes" id="UP000653358"/>
    </source>
</evidence>
<accession>A0ABR6WM01</accession>
<comment type="caution">
    <text evidence="4">The sequence shown here is derived from an EMBL/GenBank/DDBJ whole genome shotgun (WGS) entry which is preliminary data.</text>
</comment>
<dbReference type="InterPro" id="IPR029021">
    <property type="entry name" value="Prot-tyrosine_phosphatase-like"/>
</dbReference>
<reference evidence="4 5" key="1">
    <citation type="journal article" date="2020" name="mSystems">
        <title>Defining Genomic and Predicted Metabolic Features of the Acetobacterium Genus.</title>
        <authorList>
            <person name="Ross D.E."/>
            <person name="Marshall C.W."/>
            <person name="Gulliver D."/>
            <person name="May H.D."/>
            <person name="Norman R.S."/>
        </authorList>
    </citation>
    <scope>NUCLEOTIDE SEQUENCE [LARGE SCALE GENOMIC DNA]</scope>
    <source>
        <strain evidence="4 5">DSM 9173</strain>
    </source>
</reference>
<dbReference type="InterPro" id="IPR026893">
    <property type="entry name" value="Tyr/Ser_Pase_IphP-type"/>
</dbReference>
<dbReference type="PANTHER" id="PTHR31126:SF1">
    <property type="entry name" value="TYROSINE SPECIFIC PROTEIN PHOSPHATASES DOMAIN-CONTAINING PROTEIN"/>
    <property type="match status" value="1"/>
</dbReference>
<sequence>MVMEKDRKVILLGLCVTALVCIFAMAGCGVNTSEKGAGNAQIKNTVTQESQTIGLTGVDNARQLGEYVTTDGKKIKDGILLRTGKLSGATNEDITTLTGKYHLTEIIDLRSTAEIEAALDPVIDGVTEENVRIADETSPAYLTAMSVVRTDDPVGDAITEVENGTISDTLYSYIVTSTYGQQAYHEFFEKLLAHENGAILFHCSAGKDRTGLAAVLLLSALGVDRETIMEDFALTNDFYADNIDYMVSETKKRTDDAKIIEGVYAVVGANSSYMEKMFDAINEKYGSMDNFLKEAIGLTDKDVTKLRDMYLE</sequence>
<dbReference type="PROSITE" id="PS00383">
    <property type="entry name" value="TYR_PHOSPHATASE_1"/>
    <property type="match status" value="1"/>
</dbReference>
<dbReference type="InterPro" id="IPR016130">
    <property type="entry name" value="Tyr_Pase_AS"/>
</dbReference>
<dbReference type="Proteomes" id="UP000653358">
    <property type="component" value="Unassembled WGS sequence"/>
</dbReference>
<dbReference type="PROSITE" id="PS51257">
    <property type="entry name" value="PROKAR_LIPOPROTEIN"/>
    <property type="match status" value="1"/>
</dbReference>
<dbReference type="SUPFAM" id="SSF52799">
    <property type="entry name" value="(Phosphotyrosine protein) phosphatases II"/>
    <property type="match status" value="1"/>
</dbReference>
<feature type="signal peptide" evidence="2">
    <location>
        <begin position="1"/>
        <end position="26"/>
    </location>
</feature>
<evidence type="ECO:0000313" key="4">
    <source>
        <dbReference type="EMBL" id="MBC3797528.1"/>
    </source>
</evidence>
<gene>
    <name evidence="4" type="ORF">GH807_10770</name>
</gene>
<protein>
    <recommendedName>
        <fullName evidence="3">Tyrosine specific protein phosphatases domain-containing protein</fullName>
    </recommendedName>
</protein>
<dbReference type="Gene3D" id="3.90.190.10">
    <property type="entry name" value="Protein tyrosine phosphatase superfamily"/>
    <property type="match status" value="1"/>
</dbReference>
<comment type="similarity">
    <text evidence="1">Belongs to the protein-tyrosine phosphatase family.</text>
</comment>
<evidence type="ECO:0000259" key="3">
    <source>
        <dbReference type="PROSITE" id="PS50056"/>
    </source>
</evidence>
<name>A0ABR6WM01_9FIRM</name>
<dbReference type="InterPro" id="IPR000387">
    <property type="entry name" value="Tyr_Pase_dom"/>
</dbReference>
<feature type="domain" description="Tyrosine specific protein phosphatases" evidence="3">
    <location>
        <begin position="185"/>
        <end position="224"/>
    </location>
</feature>
<proteinExistence type="inferred from homology"/>
<feature type="chain" id="PRO_5047287677" description="Tyrosine specific protein phosphatases domain-containing protein" evidence="2">
    <location>
        <begin position="27"/>
        <end position="312"/>
    </location>
</feature>
<dbReference type="Pfam" id="PF13350">
    <property type="entry name" value="Y_phosphatase3"/>
    <property type="match status" value="1"/>
</dbReference>
<keyword evidence="2" id="KW-0732">Signal</keyword>
<evidence type="ECO:0000256" key="1">
    <source>
        <dbReference type="ARBA" id="ARBA00009580"/>
    </source>
</evidence>
<evidence type="ECO:0000256" key="2">
    <source>
        <dbReference type="SAM" id="SignalP"/>
    </source>
</evidence>
<dbReference type="PROSITE" id="PS50056">
    <property type="entry name" value="TYR_PHOSPHATASE_2"/>
    <property type="match status" value="1"/>
</dbReference>
<keyword evidence="5" id="KW-1185">Reference proteome</keyword>